<sequence>MARRRVFDIVRSCLVATCAALLLAPATVTHAAEVTGAGSTFVYPVMAKWAATYYTKTGKTINYQAVGSGSGIQQVKSGSVTFGATDMPLRPEELQAAGLAQFPLVVGGVVPVVNLDGIGAGQVRLTGALLASIFQGKIINWNDAAIAQVNPGVAFPDQKIVVVHRSDRSGTTFNWTDYLSKVSSDWKSSVGSGTTVKWPAGVGANGNEGVSLYIRNVKGAIGYVELSYALQRKLPYTAMQNQAGSYVQPTRDSFSAAVASASWAPQQDFYQVVTNAPGANAWPIAGVVFVLMPRAGLASGSTKDALAFFRWALREGQTDAAVENYVALPPTLVEQVEAYWGQFLK</sequence>
<dbReference type="SUPFAM" id="SSF53850">
    <property type="entry name" value="Periplasmic binding protein-like II"/>
    <property type="match status" value="1"/>
</dbReference>
<evidence type="ECO:0000256" key="1">
    <source>
        <dbReference type="ARBA" id="ARBA00002841"/>
    </source>
</evidence>
<evidence type="ECO:0000256" key="5">
    <source>
        <dbReference type="ARBA" id="ARBA00022448"/>
    </source>
</evidence>
<keyword evidence="8" id="KW-0732">Signal</keyword>
<dbReference type="RefSeq" id="WP_211955031.1">
    <property type="nucleotide sequence ID" value="NZ_CAJPVI010000025.1"/>
</dbReference>
<reference evidence="10 11" key="1">
    <citation type="submission" date="2021-03" db="EMBL/GenBank/DDBJ databases">
        <authorList>
            <person name="Peeters C."/>
        </authorList>
    </citation>
    <scope>NUCLEOTIDE SEQUENCE [LARGE SCALE GENOMIC DNA]</scope>
    <source>
        <strain evidence="10 11">LMG 26411</strain>
    </source>
</reference>
<dbReference type="CDD" id="cd13565">
    <property type="entry name" value="PBP2_PstS"/>
    <property type="match status" value="1"/>
</dbReference>
<dbReference type="InterPro" id="IPR024370">
    <property type="entry name" value="PBP_domain"/>
</dbReference>
<dbReference type="PANTHER" id="PTHR42996">
    <property type="entry name" value="PHOSPHATE-BINDING PROTEIN PSTS"/>
    <property type="match status" value="1"/>
</dbReference>
<keyword evidence="5 7" id="KW-0813">Transport</keyword>
<evidence type="ECO:0000313" key="10">
    <source>
        <dbReference type="EMBL" id="CAG2151846.1"/>
    </source>
</evidence>
<comment type="caution">
    <text evidence="10">The sequence shown here is derived from an EMBL/GenBank/DDBJ whole genome shotgun (WGS) entry which is preliminary data.</text>
</comment>
<dbReference type="PANTHER" id="PTHR42996:SF1">
    <property type="entry name" value="PHOSPHATE-BINDING PROTEIN PSTS"/>
    <property type="match status" value="1"/>
</dbReference>
<dbReference type="EMBL" id="CAJPVI010000025">
    <property type="protein sequence ID" value="CAG2151846.1"/>
    <property type="molecule type" value="Genomic_DNA"/>
</dbReference>
<evidence type="ECO:0000259" key="9">
    <source>
        <dbReference type="Pfam" id="PF12849"/>
    </source>
</evidence>
<feature type="domain" description="PBP" evidence="9">
    <location>
        <begin position="29"/>
        <end position="313"/>
    </location>
</feature>
<feature type="chain" id="PRO_5047322851" description="Phosphate-binding protein PstS" evidence="8">
    <location>
        <begin position="32"/>
        <end position="345"/>
    </location>
</feature>
<gene>
    <name evidence="10" type="primary">pstS_2</name>
    <name evidence="10" type="ORF">LMG26411_04029</name>
</gene>
<dbReference type="NCBIfam" id="TIGR00975">
    <property type="entry name" value="3a0107s03"/>
    <property type="match status" value="1"/>
</dbReference>
<keyword evidence="11" id="KW-1185">Reference proteome</keyword>
<evidence type="ECO:0000256" key="4">
    <source>
        <dbReference type="ARBA" id="ARBA00021889"/>
    </source>
</evidence>
<comment type="subunit">
    <text evidence="3 7">The complex is composed of two ATP-binding proteins (PstB), two transmembrane proteins (PstC and PstA) and a solute-binding protein (PstS).</text>
</comment>
<evidence type="ECO:0000256" key="7">
    <source>
        <dbReference type="PIRNR" id="PIRNR002756"/>
    </source>
</evidence>
<dbReference type="InterPro" id="IPR050962">
    <property type="entry name" value="Phosphate-bind_PstS"/>
</dbReference>
<accession>A0ABN7Q0M1</accession>
<evidence type="ECO:0000256" key="2">
    <source>
        <dbReference type="ARBA" id="ARBA00008725"/>
    </source>
</evidence>
<dbReference type="PIRSF" id="PIRSF002756">
    <property type="entry name" value="PstS"/>
    <property type="match status" value="1"/>
</dbReference>
<keyword evidence="6 7" id="KW-0592">Phosphate transport</keyword>
<evidence type="ECO:0000313" key="11">
    <source>
        <dbReference type="Proteomes" id="UP000672657"/>
    </source>
</evidence>
<dbReference type="Proteomes" id="UP000672657">
    <property type="component" value="Unassembled WGS sequence"/>
</dbReference>
<evidence type="ECO:0000256" key="6">
    <source>
        <dbReference type="ARBA" id="ARBA00022592"/>
    </source>
</evidence>
<feature type="signal peptide" evidence="8">
    <location>
        <begin position="1"/>
        <end position="31"/>
    </location>
</feature>
<dbReference type="Gene3D" id="3.40.190.10">
    <property type="entry name" value="Periplasmic binding protein-like II"/>
    <property type="match status" value="2"/>
</dbReference>
<organism evidence="10 11">
    <name type="scientific">Cupriavidus numazuensis</name>
    <dbReference type="NCBI Taxonomy" id="221992"/>
    <lineage>
        <taxon>Bacteria</taxon>
        <taxon>Pseudomonadati</taxon>
        <taxon>Pseudomonadota</taxon>
        <taxon>Betaproteobacteria</taxon>
        <taxon>Burkholderiales</taxon>
        <taxon>Burkholderiaceae</taxon>
        <taxon>Cupriavidus</taxon>
    </lineage>
</organism>
<dbReference type="Pfam" id="PF12849">
    <property type="entry name" value="PBP_like_2"/>
    <property type="match status" value="1"/>
</dbReference>
<proteinExistence type="inferred from homology"/>
<comment type="similarity">
    <text evidence="2 7">Belongs to the PstS family.</text>
</comment>
<name>A0ABN7Q0M1_9BURK</name>
<protein>
    <recommendedName>
        <fullName evidence="4 7">Phosphate-binding protein PstS</fullName>
    </recommendedName>
</protein>
<evidence type="ECO:0000256" key="3">
    <source>
        <dbReference type="ARBA" id="ARBA00011529"/>
    </source>
</evidence>
<evidence type="ECO:0000256" key="8">
    <source>
        <dbReference type="SAM" id="SignalP"/>
    </source>
</evidence>
<dbReference type="InterPro" id="IPR005673">
    <property type="entry name" value="ABC_phos-bd_PstS"/>
</dbReference>
<comment type="function">
    <text evidence="1 7">Part of the ABC transporter complex PstSACB involved in phosphate import.</text>
</comment>